<comment type="caution">
    <text evidence="1">The sequence shown here is derived from an EMBL/GenBank/DDBJ whole genome shotgun (WGS) entry which is preliminary data.</text>
</comment>
<protein>
    <submittedName>
        <fullName evidence="1">Uncharacterized protein</fullName>
    </submittedName>
</protein>
<dbReference type="OrthoDB" id="7810029at2"/>
<evidence type="ECO:0000313" key="1">
    <source>
        <dbReference type="EMBL" id="TKZ20613.1"/>
    </source>
</evidence>
<dbReference type="Pfam" id="PF21843">
    <property type="entry name" value="DUF6902"/>
    <property type="match status" value="1"/>
</dbReference>
<sequence>MSNIVQLNVPSLRQSHQDRYGALMQSFAKHRRFGDDVFWLKENAELLNILECSGAKVGEDALMTYQGFYAQVEKRLQFFPQYYRFLLSICLDLEDLGMAGSKGAALVDWVAEQGFAHAELSDLQRMEARRLMARRGQDPFARDGGLEDRMRQFIARSATFAMPNKKAAYELTHAVFYLSEYGRKDPQLDTETRTSLEFTGLLAFLEQNADLLAEVCIALTYGGFAVPEIWKTWLVRHTHLFDVESGGQVTPQDDYHEFLVCNWMMSTCGQQGFFKPMAHDRMAFFRPEGTAGPLRELSECMYNLDEARTDDWEAMRPLVLDQLSEDAQVVVSWAETSSDKFGAFFQGFARTSLALVAM</sequence>
<dbReference type="EMBL" id="SULI01000010">
    <property type="protein sequence ID" value="TKZ20613.1"/>
    <property type="molecule type" value="Genomic_DNA"/>
</dbReference>
<proteinExistence type="predicted"/>
<gene>
    <name evidence="1" type="ORF">FAP39_10010</name>
</gene>
<dbReference type="RefSeq" id="WP_138016262.1">
    <property type="nucleotide sequence ID" value="NZ_SULI01000010.1"/>
</dbReference>
<dbReference type="AlphaFoldDB" id="A0A4U7N4Y1"/>
<dbReference type="Proteomes" id="UP000306575">
    <property type="component" value="Unassembled WGS sequence"/>
</dbReference>
<dbReference type="InterPro" id="IPR054197">
    <property type="entry name" value="DUF6902"/>
</dbReference>
<reference evidence="1 2" key="1">
    <citation type="submission" date="2019-04" db="EMBL/GenBank/DDBJ databases">
        <title>Genome sequence of Pelagicola litoralis CL-ES2.</title>
        <authorList>
            <person name="Cao J."/>
        </authorList>
    </citation>
    <scope>NUCLEOTIDE SEQUENCE [LARGE SCALE GENOMIC DNA]</scope>
    <source>
        <strain evidence="1 2">CL-ES2</strain>
    </source>
</reference>
<name>A0A4U7N4Y1_9RHOB</name>
<evidence type="ECO:0000313" key="2">
    <source>
        <dbReference type="Proteomes" id="UP000306575"/>
    </source>
</evidence>
<organism evidence="1 2">
    <name type="scientific">Shimia litoralis</name>
    <dbReference type="NCBI Taxonomy" id="420403"/>
    <lineage>
        <taxon>Bacteria</taxon>
        <taxon>Pseudomonadati</taxon>
        <taxon>Pseudomonadota</taxon>
        <taxon>Alphaproteobacteria</taxon>
        <taxon>Rhodobacterales</taxon>
        <taxon>Roseobacteraceae</taxon>
    </lineage>
</organism>
<accession>A0A4U7N4Y1</accession>
<keyword evidence="2" id="KW-1185">Reference proteome</keyword>